<dbReference type="Proteomes" id="UP000198583">
    <property type="component" value="Unassembled WGS sequence"/>
</dbReference>
<feature type="transmembrane region" description="Helical" evidence="1">
    <location>
        <begin position="244"/>
        <end position="261"/>
    </location>
</feature>
<dbReference type="AlphaFoldDB" id="A0A1I6DFD7"/>
<dbReference type="EMBL" id="FOYL01000002">
    <property type="protein sequence ID" value="SFR04117.1"/>
    <property type="molecule type" value="Genomic_DNA"/>
</dbReference>
<keyword evidence="1" id="KW-0472">Membrane</keyword>
<keyword evidence="1" id="KW-0812">Transmembrane</keyword>
<organism evidence="2 3">
    <name type="scientific">Lentzea waywayandensis</name>
    <dbReference type="NCBI Taxonomy" id="84724"/>
    <lineage>
        <taxon>Bacteria</taxon>
        <taxon>Bacillati</taxon>
        <taxon>Actinomycetota</taxon>
        <taxon>Actinomycetes</taxon>
        <taxon>Pseudonocardiales</taxon>
        <taxon>Pseudonocardiaceae</taxon>
        <taxon>Lentzea</taxon>
    </lineage>
</organism>
<feature type="transmembrane region" description="Helical" evidence="1">
    <location>
        <begin position="52"/>
        <end position="73"/>
    </location>
</feature>
<keyword evidence="1" id="KW-1133">Transmembrane helix</keyword>
<evidence type="ECO:0000256" key="1">
    <source>
        <dbReference type="SAM" id="Phobius"/>
    </source>
</evidence>
<feature type="transmembrane region" description="Helical" evidence="1">
    <location>
        <begin position="220"/>
        <end position="237"/>
    </location>
</feature>
<feature type="transmembrane region" description="Helical" evidence="1">
    <location>
        <begin position="102"/>
        <end position="123"/>
    </location>
</feature>
<evidence type="ECO:0000313" key="3">
    <source>
        <dbReference type="Proteomes" id="UP000198583"/>
    </source>
</evidence>
<sequence>MRALRVELRRSLAPWAGLFLLGAAVALLYSLSAPWWKGPEAWDAQWHSAAQWVRFLLVFLWPMVVGAGAIAGLRDHRAGTDDLLATTARPAWQRGAATAGALAFWLVAAYLLVFALGAVQVVAHGGYFHLAWLPITAVGALAVVAGGWFGMGVARVFPSVLTPPLLAVTTLIAVTFLTVSQDPVTEPEVVLPNQITLLSPALGAMRNVYDTVATAANTGQAIWLAGLALTGFGLYAATTTRLRVLALVPVVVSAAVALPLLPARTFVLNEAASAAVCRGDVCLSRMRESTLDAFAPVAEEALRLLAKLPDAPTSVREVPYPAQNRGGIPRTADVVPVHFNGDAFELATPGDWLAELVAGGGTPTCFNQSDENEKIIREAAARTTVAAWFTGDLKPLPNYRFVRTGAAEPAGRALAALRSLPADEQLARVNAAREVGLSCQGDQLAVLTGGTL</sequence>
<dbReference type="OrthoDB" id="3416461at2"/>
<dbReference type="STRING" id="84724.SAMN04488564_102456"/>
<dbReference type="RefSeq" id="WP_143138549.1">
    <property type="nucleotide sequence ID" value="NZ_FOYL01000002.1"/>
</dbReference>
<evidence type="ECO:0000313" key="2">
    <source>
        <dbReference type="EMBL" id="SFR04117.1"/>
    </source>
</evidence>
<feature type="transmembrane region" description="Helical" evidence="1">
    <location>
        <begin position="12"/>
        <end position="32"/>
    </location>
</feature>
<name>A0A1I6DFD7_9PSEU</name>
<protein>
    <submittedName>
        <fullName evidence="2">Uncharacterized protein</fullName>
    </submittedName>
</protein>
<feature type="transmembrane region" description="Helical" evidence="1">
    <location>
        <begin position="156"/>
        <end position="179"/>
    </location>
</feature>
<proteinExistence type="predicted"/>
<reference evidence="3" key="1">
    <citation type="submission" date="2016-10" db="EMBL/GenBank/DDBJ databases">
        <authorList>
            <person name="Varghese N."/>
            <person name="Submissions S."/>
        </authorList>
    </citation>
    <scope>NUCLEOTIDE SEQUENCE [LARGE SCALE GENOMIC DNA]</scope>
    <source>
        <strain evidence="3">DSM 44232</strain>
    </source>
</reference>
<feature type="transmembrane region" description="Helical" evidence="1">
    <location>
        <begin position="129"/>
        <end position="149"/>
    </location>
</feature>
<accession>A0A1I6DFD7</accession>
<gene>
    <name evidence="2" type="ORF">SAMN04488564_102456</name>
</gene>
<keyword evidence="3" id="KW-1185">Reference proteome</keyword>